<protein>
    <recommendedName>
        <fullName evidence="6">Integral membrane protein</fullName>
    </recommendedName>
</protein>
<keyword evidence="5" id="KW-1185">Reference proteome</keyword>
<evidence type="ECO:0000313" key="3">
    <source>
        <dbReference type="EMBL" id="UNM13105.1"/>
    </source>
</evidence>
<accession>A0ABY3WLU2</accession>
<sequence length="237" mass="24804">MAVSWAKGIIIAEPAPRAAYLARYLAPHWKGLVSSDSEDGVGVAVTATCFTLAGSLAFGVGGAGVAVLAVEASGRSWLPQFWLGFDAVLLLCLVASYRLVGRYGLRFYDTAAGVNPLWRLAAVGNCAWRCLPRAQREAQVPRLRALNAAARVLLTDPEDDRTRKALATHAEVLRKVSTSVLQDSPSSLPHGAVVVDPMSPGECSSACLPPVPTGGSTSLSLVVPAQSKPGPTEDGSR</sequence>
<keyword evidence="2" id="KW-1133">Transmembrane helix</keyword>
<proteinExistence type="predicted"/>
<dbReference type="Proteomes" id="UP000828924">
    <property type="component" value="Chromosome"/>
</dbReference>
<keyword evidence="2" id="KW-0472">Membrane</keyword>
<dbReference type="EMBL" id="CP071872">
    <property type="protein sequence ID" value="UNM13105.1"/>
    <property type="molecule type" value="Genomic_DNA"/>
</dbReference>
<evidence type="ECO:0000256" key="1">
    <source>
        <dbReference type="SAM" id="MobiDB-lite"/>
    </source>
</evidence>
<feature type="region of interest" description="Disordered" evidence="1">
    <location>
        <begin position="216"/>
        <end position="237"/>
    </location>
</feature>
<evidence type="ECO:0008006" key="6">
    <source>
        <dbReference type="Google" id="ProtNLM"/>
    </source>
</evidence>
<evidence type="ECO:0000313" key="5">
    <source>
        <dbReference type="Proteomes" id="UP000828924"/>
    </source>
</evidence>
<feature type="transmembrane region" description="Helical" evidence="2">
    <location>
        <begin position="81"/>
        <end position="100"/>
    </location>
</feature>
<keyword evidence="2" id="KW-0812">Transmembrane</keyword>
<evidence type="ECO:0000313" key="4">
    <source>
        <dbReference type="EMBL" id="UNM13241.1"/>
    </source>
</evidence>
<feature type="transmembrane region" description="Helical" evidence="2">
    <location>
        <begin position="40"/>
        <end position="69"/>
    </location>
</feature>
<evidence type="ECO:0000256" key="2">
    <source>
        <dbReference type="SAM" id="Phobius"/>
    </source>
</evidence>
<gene>
    <name evidence="3" type="ORF">J4032_17810</name>
    <name evidence="4" type="ORF">J4032_18660</name>
</gene>
<dbReference type="RefSeq" id="WP_242331829.1">
    <property type="nucleotide sequence ID" value="NZ_CP071872.1"/>
</dbReference>
<reference evidence="3 5" key="1">
    <citation type="submission" date="2021-03" db="EMBL/GenBank/DDBJ databases">
        <title>Complete genome of Streptomyces formicae strain 1H-GS9 (DSM 100524).</title>
        <authorList>
            <person name="Atanasov K.E."/>
            <person name="Altabella T."/>
            <person name="Ferrer A."/>
        </authorList>
    </citation>
    <scope>NUCLEOTIDE SEQUENCE [LARGE SCALE GENOMIC DNA]</scope>
    <source>
        <strain evidence="3 5">1H-GS9</strain>
    </source>
</reference>
<dbReference type="EMBL" id="CP071872">
    <property type="protein sequence ID" value="UNM13241.1"/>
    <property type="molecule type" value="Genomic_DNA"/>
</dbReference>
<name>A0ABY3WLU2_9ACTN</name>
<organism evidence="3 5">
    <name type="scientific">Streptomyces formicae</name>
    <dbReference type="NCBI Taxonomy" id="1616117"/>
    <lineage>
        <taxon>Bacteria</taxon>
        <taxon>Bacillati</taxon>
        <taxon>Actinomycetota</taxon>
        <taxon>Actinomycetes</taxon>
        <taxon>Kitasatosporales</taxon>
        <taxon>Streptomycetaceae</taxon>
        <taxon>Streptomyces</taxon>
    </lineage>
</organism>